<feature type="domain" description="Epg5-like central TPR repeats" evidence="4">
    <location>
        <begin position="1545"/>
        <end position="1944"/>
    </location>
</feature>
<dbReference type="GO" id="GO:0005737">
    <property type="term" value="C:cytoplasm"/>
    <property type="evidence" value="ECO:0007669"/>
    <property type="project" value="TreeGrafter"/>
</dbReference>
<reference evidence="6" key="1">
    <citation type="submission" date="2023-07" db="EMBL/GenBank/DDBJ databases">
        <title>Chromosome-level genome assembly of Artemia franciscana.</title>
        <authorList>
            <person name="Jo E."/>
        </authorList>
    </citation>
    <scope>NUCLEOTIDE SEQUENCE</scope>
    <source>
        <tissue evidence="6">Whole body</tissue>
    </source>
</reference>
<proteinExistence type="inferred from homology"/>
<feature type="region of interest" description="Disordered" evidence="3">
    <location>
        <begin position="1"/>
        <end position="20"/>
    </location>
</feature>
<evidence type="ECO:0008006" key="8">
    <source>
        <dbReference type="Google" id="ProtNLM"/>
    </source>
</evidence>
<dbReference type="PANTHER" id="PTHR31139">
    <property type="entry name" value="ECTOPIC P GRANULES PROTEIN 5 HOMOLOG"/>
    <property type="match status" value="1"/>
</dbReference>
<dbReference type="Pfam" id="PF26103">
    <property type="entry name" value="TPR_Epg5"/>
    <property type="match status" value="1"/>
</dbReference>
<dbReference type="InterPro" id="IPR059030">
    <property type="entry name" value="TPR_Epg5_mid"/>
</dbReference>
<evidence type="ECO:0000256" key="3">
    <source>
        <dbReference type="SAM" id="MobiDB-lite"/>
    </source>
</evidence>
<evidence type="ECO:0000313" key="6">
    <source>
        <dbReference type="EMBL" id="KAK2703142.1"/>
    </source>
</evidence>
<dbReference type="InterPro" id="IPR058750">
    <property type="entry name" value="TPR_Epg5"/>
</dbReference>
<sequence length="2431" mass="278086">MEKVQKEKKTNKTKKVSSPEKHTIFIDDCIPDPPRFEDFQEPLEVSSGSKSLKTELDILQESISCCSSDINNDPGHVCDVHSKGEIMVASAPVLDEGFSEFSQSPRFSVPLQPCLEKSDLFQVLISEGITVLSEWNKRSQSLKEKHSPHLTLFQQVDDIVTQFVYSQSNIEIHELFKLIQKYRQSRTILTATLREYSIVQSNIENLRQSIWLVKKINVVEEGACLDGNIVRSTLEYPLAEYDLAKEKELKSMLIKAQEIVKEKISLQQNACELLRVKIEHYFNSVIGGIGEIPGAVEELKLCISVIFSFLRHLISDEHFFGTLRHWLSQLISILIEADGHRHYIFILNHLLRCPPGIAKWASNFLQIPKIQDDLSFEENILFLATLYSPIAHRDLFLDELRKTLEASKEDNWTFLDSEGEEEENDSKIVFTISANDLSLFTDQVDVHSMTYFLFCRKESQLGVDKVGEIFKRTGSLLKVFKSGLSMYCSERYRHFSKKVLRILKVVLQSLTDFWQEFLSTSQASSTLFSAQLQEEFDTLFLAFCSAMKESGCKGAWQIMATLSFCCLSYDCIWRLYADLHDICHIVRDESVFLGNPYFWSKFEDYLSSLNEAEIFSFLATLTGIAMSRSIRGDDFLKLVAWELCEVGFVCSSTRETASKGARDLLCTLTSRFPHILSFLLDRTHNVKSALGKLSLILWKSLPVHLWCPTYDDMGILNQWLGSHSLNSLESHLARVIIESLDFSNPHHLDRQKQTALGIIVIEACLKQSPEFITSSGVLGDSVRQMSSLASSVLQSQLSPVQVFQKWTWEFLGRLMLHLMDQSPENVSFTLANLSEALSVLPTYEQEASYDGIRRAVEANQPQAAYFVLISSSVGHNVPEFCTTGLGLLSRICSNGQPDQAVDLLHKILPMFFQCPDSLYSNLEYISLMSQILMEETGYIKFAKNMIVTQQLDLHIKRLGAAIEDHLINFKRYNLTTPLQIVSLWLETLFCLPKWNTNKNVLFIADVITRAAFFCETSRRYILNLFEDLIKNQKEQPEDRTLPRLLRIVGSMGSKTLAHPLIPLPTLPEFPWLSWFALKSYSNMEISTESDLWHSFLRNFSSGKFRTAELAFKLSMAEVGQVLLLFCDLTLFRWIEGYLQLEEGHQMETLYLQEFFQLYLERSPKSNVSDVTGSVGLKIFESAHEMDLIEKASARIKERVEKLKSIISEGSYPTYDEKRHVLYLLSIFEAYQNWITDKNLMNSTTYVPMLPISYSPTKLLDIFNGSKSPWIECISTYLVLEERQALLSFFSDSSSRVIKHKVLRPIVSQEEVPFEAKIKNRLALLSKPLPAPALVPLKVILPELQLELLTKPELLAKFLKPHLRALSDHAGLFCSKIRKLKDLNSEFLSLLPQEYKEERKKTVTVQACNGVIEETDKAKKEKSPCCGGAALVFEYVQYIEDQRIHMKIVQNREDYDITLAKLLETPSSAVIVAHLALEQCVGFLRHGRTKVSNSKVLMTALDEIGSHFFFIVLDYFHNADLRNCPPSSSLFSTCLENLGEDFISNRPHQCMEIITRLATAGREYLPFLAPHFTPLVTSPVSVKAYSFVEIYKLSFELLFDKPLILFSLITKFDFLTWLEKLLPDSGVQHEAIQVLFSYFQKLEYSPQDEHAIVFEVMRRHFRQLASYKLSRNLVPSLCHLVQASSTQSISNVIWFDFINVLSNGNISLKEGTNLPSVRSDVEKLVSQPNFIDLIEALEAIEILVRHFRNERQNHGLYGLYPRYRPYIQEISIVLYLIGRCVCVSTININRSTSPGIIVDKLWPLMCDLYAPWICTYSVNFDRQVYSSWIQQLSEDKLRLLPWISTDAGLAANLMTGLLDIITYLSDVLPNDQGIMSYLFLFYVENVCHPGVRSHISEVYHSGLLTLPWDKFYPTLDDLELMVQVSNVKIPETNSFFGTLLVLINWEQFLSDIFGSRNMELYSRCLGLLLKLIARLSNENALRQEWRNEFASLMNKVCTLPLHVIDLPTVEEISRLIDATIDPLVSILPKKCHDVDKALWRLFGLLSTMIKPPEHPPVESHIKRHLYIVSWVKLATTAAEKHPQLAIENEEGVSLQIKETLDTIESAVVNNVSNKDLYIIEMSSSLQEFYSVMKDVSNFSYLVSLICKRWLSSHSSGHFALVATLGSSASSSMQAVFLAEILETCLEAQFEISGESCLAYLTWDSVLPLVHLPDNFCINNFMGKCLEKNGFLCLYVYLSKKIDGAESVDLYFVIIDVYEKWLNESVIKEGAEPKFLLLLSLVLLILQRINISDLNEARNSMIERLVDISSHFISLCEIRSSWNLLNRFRSKMQTLSLRGMVLVTLVFYYITKIVRKLSQPSEMTATEIESLQTISHAWEERLNFVRNNKTFSDFASVIEDGIRLSERHSTFSQWKEFWFVVSKPFKSRYLTSV</sequence>
<dbReference type="Pfam" id="PF26573">
    <property type="entry name" value="TPR_Epg5_2"/>
    <property type="match status" value="1"/>
</dbReference>
<dbReference type="GO" id="GO:0097352">
    <property type="term" value="P:autophagosome maturation"/>
    <property type="evidence" value="ECO:0007669"/>
    <property type="project" value="TreeGrafter"/>
</dbReference>
<evidence type="ECO:0000256" key="2">
    <source>
        <dbReference type="ARBA" id="ARBA00023006"/>
    </source>
</evidence>
<evidence type="ECO:0000259" key="5">
    <source>
        <dbReference type="Pfam" id="PF26573"/>
    </source>
</evidence>
<dbReference type="InterPro" id="IPR016024">
    <property type="entry name" value="ARM-type_fold"/>
</dbReference>
<dbReference type="PANTHER" id="PTHR31139:SF4">
    <property type="entry name" value="ECTOPIC P GRANULES PROTEIN 5 HOMOLOG"/>
    <property type="match status" value="1"/>
</dbReference>
<dbReference type="SUPFAM" id="SSF48371">
    <property type="entry name" value="ARM repeat"/>
    <property type="match status" value="1"/>
</dbReference>
<dbReference type="EMBL" id="JAVRJZ010000115">
    <property type="protein sequence ID" value="KAK2703142.1"/>
    <property type="molecule type" value="Genomic_DNA"/>
</dbReference>
<evidence type="ECO:0000313" key="7">
    <source>
        <dbReference type="Proteomes" id="UP001187531"/>
    </source>
</evidence>
<gene>
    <name evidence="6" type="ORF">QYM36_018343</name>
</gene>
<dbReference type="Proteomes" id="UP001187531">
    <property type="component" value="Unassembled WGS sequence"/>
</dbReference>
<evidence type="ECO:0000259" key="4">
    <source>
        <dbReference type="Pfam" id="PF26103"/>
    </source>
</evidence>
<comment type="caution">
    <text evidence="6">The sequence shown here is derived from an EMBL/GenBank/DDBJ whole genome shotgun (WGS) entry which is preliminary data.</text>
</comment>
<accession>A0AA88HD34</accession>
<feature type="domain" description="Epg5-like TPR" evidence="5">
    <location>
        <begin position="1087"/>
        <end position="1273"/>
    </location>
</feature>
<name>A0AA88HD34_ARTSF</name>
<feature type="compositionally biased region" description="Basic and acidic residues" evidence="3">
    <location>
        <begin position="1"/>
        <end position="10"/>
    </location>
</feature>
<comment type="similarity">
    <text evidence="1">Belongs to the EPG5 family.</text>
</comment>
<dbReference type="InterPro" id="IPR051436">
    <property type="entry name" value="Autophagy-related_EPG5"/>
</dbReference>
<protein>
    <recommendedName>
        <fullName evidence="8">Ectopic P granules protein 5 homolog</fullName>
    </recommendedName>
</protein>
<keyword evidence="2" id="KW-0072">Autophagy</keyword>
<organism evidence="6 7">
    <name type="scientific">Artemia franciscana</name>
    <name type="common">Brine shrimp</name>
    <name type="synonym">Artemia sanfranciscana</name>
    <dbReference type="NCBI Taxonomy" id="6661"/>
    <lineage>
        <taxon>Eukaryota</taxon>
        <taxon>Metazoa</taxon>
        <taxon>Ecdysozoa</taxon>
        <taxon>Arthropoda</taxon>
        <taxon>Crustacea</taxon>
        <taxon>Branchiopoda</taxon>
        <taxon>Anostraca</taxon>
        <taxon>Artemiidae</taxon>
        <taxon>Artemia</taxon>
    </lineage>
</organism>
<evidence type="ECO:0000256" key="1">
    <source>
        <dbReference type="ARBA" id="ARBA00010948"/>
    </source>
</evidence>
<keyword evidence="7" id="KW-1185">Reference proteome</keyword>